<sequence>MTDSLNLLDNQRFALMKFRKVMADSLQPHHNDQFLIRWLKARNWNVEAAEKMLRNSLKWRKQWEVDKLVEYDEPEVMKKYGPHGICGFDKEGSPVIVVIFGEFDIYGTLHVITKKQLIKTVIKYLERYVKIADEQSKKHGFKAGQLTAIFDLEGFNLKPYLWRPATETILTCLQLYEANYPEILKVCYLINAPKVFSIGFSIAKKFLNDYTISKLHVFRPDPTKWKPAILQQISPDQLPACYGGTLKDPDGNPRLITKICIGGKIPKEMYLDKVEESDESSEYTTVTIRKGDKIKLSLDSSEEGSILSWDFRTEDNDIKFGILKEDASGKMTEAVPFTKINAHLLNEIGFLTCEKLAKYFVIFDNSYSILKSKKIHYCIRMLPPTEEFSITDAIE</sequence>
<feature type="domain" description="CRAL-TRIO" evidence="1">
    <location>
        <begin position="73"/>
        <end position="250"/>
    </location>
</feature>
<dbReference type="SUPFAM" id="SSF52087">
    <property type="entry name" value="CRAL/TRIO domain"/>
    <property type="match status" value="1"/>
</dbReference>
<dbReference type="CDD" id="cd00170">
    <property type="entry name" value="SEC14"/>
    <property type="match status" value="1"/>
</dbReference>
<evidence type="ECO:0000313" key="4">
    <source>
        <dbReference type="RefSeq" id="XP_015191506.1"/>
    </source>
</evidence>
<name>A0ABM1JGB8_POLDO</name>
<dbReference type="SMART" id="SM00516">
    <property type="entry name" value="SEC14"/>
    <property type="match status" value="1"/>
</dbReference>
<protein>
    <submittedName>
        <fullName evidence="4">SEC14-like protein 3</fullName>
    </submittedName>
</protein>
<dbReference type="InterPro" id="IPR036273">
    <property type="entry name" value="CRAL/TRIO_N_dom_sf"/>
</dbReference>
<organism evidence="3 4">
    <name type="scientific">Polistes dominula</name>
    <name type="common">European paper wasp</name>
    <name type="synonym">Vespa dominula</name>
    <dbReference type="NCBI Taxonomy" id="743375"/>
    <lineage>
        <taxon>Eukaryota</taxon>
        <taxon>Metazoa</taxon>
        <taxon>Ecdysozoa</taxon>
        <taxon>Arthropoda</taxon>
        <taxon>Hexapoda</taxon>
        <taxon>Insecta</taxon>
        <taxon>Pterygota</taxon>
        <taxon>Neoptera</taxon>
        <taxon>Endopterygota</taxon>
        <taxon>Hymenoptera</taxon>
        <taxon>Apocrita</taxon>
        <taxon>Aculeata</taxon>
        <taxon>Vespoidea</taxon>
        <taxon>Vespidae</taxon>
        <taxon>Polistinae</taxon>
        <taxon>Polistini</taxon>
        <taxon>Polistes</taxon>
    </lineage>
</organism>
<dbReference type="Gene3D" id="2.60.120.680">
    <property type="entry name" value="GOLD domain"/>
    <property type="match status" value="1"/>
</dbReference>
<reference evidence="4" key="1">
    <citation type="submission" date="2025-08" db="UniProtKB">
        <authorList>
            <consortium name="RefSeq"/>
        </authorList>
    </citation>
    <scope>IDENTIFICATION</scope>
    <source>
        <tissue evidence="4">Whole body</tissue>
    </source>
</reference>
<proteinExistence type="predicted"/>
<evidence type="ECO:0000259" key="1">
    <source>
        <dbReference type="PROSITE" id="PS50191"/>
    </source>
</evidence>
<dbReference type="PANTHER" id="PTHR23324:SF83">
    <property type="entry name" value="SEC14-LIKE PROTEIN 2"/>
    <property type="match status" value="1"/>
</dbReference>
<dbReference type="PANTHER" id="PTHR23324">
    <property type="entry name" value="SEC14 RELATED PROTEIN"/>
    <property type="match status" value="1"/>
</dbReference>
<dbReference type="Pfam" id="PF00650">
    <property type="entry name" value="CRAL_TRIO"/>
    <property type="match status" value="1"/>
</dbReference>
<dbReference type="InterPro" id="IPR051064">
    <property type="entry name" value="SEC14/CRAL-TRIO_domain"/>
</dbReference>
<dbReference type="Proteomes" id="UP000694924">
    <property type="component" value="Unplaced"/>
</dbReference>
<dbReference type="PROSITE" id="PS50191">
    <property type="entry name" value="CRAL_TRIO"/>
    <property type="match status" value="1"/>
</dbReference>
<gene>
    <name evidence="4" type="primary">LOC107074514</name>
</gene>
<dbReference type="RefSeq" id="XP_015191506.1">
    <property type="nucleotide sequence ID" value="XM_015336020.1"/>
</dbReference>
<accession>A0ABM1JGB8</accession>
<dbReference type="InterPro" id="IPR036598">
    <property type="entry name" value="GOLD_dom_sf"/>
</dbReference>
<dbReference type="InterPro" id="IPR036865">
    <property type="entry name" value="CRAL-TRIO_dom_sf"/>
</dbReference>
<dbReference type="PROSITE" id="PS50866">
    <property type="entry name" value="GOLD"/>
    <property type="match status" value="1"/>
</dbReference>
<evidence type="ECO:0000259" key="2">
    <source>
        <dbReference type="PROSITE" id="PS50866"/>
    </source>
</evidence>
<dbReference type="Pfam" id="PF03765">
    <property type="entry name" value="CRAL_TRIO_N"/>
    <property type="match status" value="1"/>
</dbReference>
<dbReference type="SMART" id="SM01100">
    <property type="entry name" value="CRAL_TRIO_N"/>
    <property type="match status" value="1"/>
</dbReference>
<dbReference type="InterPro" id="IPR009038">
    <property type="entry name" value="GOLD_dom"/>
</dbReference>
<feature type="domain" description="GOLD" evidence="2">
    <location>
        <begin position="267"/>
        <end position="381"/>
    </location>
</feature>
<dbReference type="Gene3D" id="3.40.525.10">
    <property type="entry name" value="CRAL-TRIO lipid binding domain"/>
    <property type="match status" value="1"/>
</dbReference>
<dbReference type="InterPro" id="IPR011074">
    <property type="entry name" value="CRAL/TRIO_N_dom"/>
</dbReference>
<dbReference type="SUPFAM" id="SSF46938">
    <property type="entry name" value="CRAL/TRIO N-terminal domain"/>
    <property type="match status" value="1"/>
</dbReference>
<evidence type="ECO:0000313" key="3">
    <source>
        <dbReference type="Proteomes" id="UP000694924"/>
    </source>
</evidence>
<dbReference type="InterPro" id="IPR001251">
    <property type="entry name" value="CRAL-TRIO_dom"/>
</dbReference>
<keyword evidence="3" id="KW-1185">Reference proteome</keyword>
<dbReference type="GeneID" id="107074514"/>
<dbReference type="SUPFAM" id="SSF101576">
    <property type="entry name" value="Supernatant protein factor (SPF), C-terminal domain"/>
    <property type="match status" value="1"/>
</dbReference>